<protein>
    <recommendedName>
        <fullName evidence="4">HTH gntR-type domain-containing protein</fullName>
    </recommendedName>
</protein>
<keyword evidence="6" id="KW-1185">Reference proteome</keyword>
<accession>A0ABN2ZVL2</accession>
<evidence type="ECO:0000256" key="1">
    <source>
        <dbReference type="ARBA" id="ARBA00023015"/>
    </source>
</evidence>
<sequence length="106" mass="11536">MAKRAAAKEPSAARRIAETLRGEILDGRIAAGEALPTVRELSVRFEAKGAVIRKALQLLRAEGNVKPGTAGRLYTPGLDTHWMYGGDFDRFAAVAQPDRHPPHDHP</sequence>
<dbReference type="InterPro" id="IPR036388">
    <property type="entry name" value="WH-like_DNA-bd_sf"/>
</dbReference>
<evidence type="ECO:0000256" key="3">
    <source>
        <dbReference type="ARBA" id="ARBA00023163"/>
    </source>
</evidence>
<dbReference type="SUPFAM" id="SSF46785">
    <property type="entry name" value="Winged helix' DNA-binding domain"/>
    <property type="match status" value="1"/>
</dbReference>
<dbReference type="InterPro" id="IPR036390">
    <property type="entry name" value="WH_DNA-bd_sf"/>
</dbReference>
<dbReference type="RefSeq" id="WP_344467055.1">
    <property type="nucleotide sequence ID" value="NZ_BAAANT010000024.1"/>
</dbReference>
<organism evidence="5 6">
    <name type="scientific">Kitasatospora kazusensis</name>
    <dbReference type="NCBI Taxonomy" id="407974"/>
    <lineage>
        <taxon>Bacteria</taxon>
        <taxon>Bacillati</taxon>
        <taxon>Actinomycetota</taxon>
        <taxon>Actinomycetes</taxon>
        <taxon>Kitasatosporales</taxon>
        <taxon>Streptomycetaceae</taxon>
        <taxon>Kitasatospora</taxon>
    </lineage>
</organism>
<evidence type="ECO:0000259" key="4">
    <source>
        <dbReference type="PROSITE" id="PS50949"/>
    </source>
</evidence>
<evidence type="ECO:0000256" key="2">
    <source>
        <dbReference type="ARBA" id="ARBA00023125"/>
    </source>
</evidence>
<reference evidence="5 6" key="1">
    <citation type="journal article" date="2019" name="Int. J. Syst. Evol. Microbiol.">
        <title>The Global Catalogue of Microorganisms (GCM) 10K type strain sequencing project: providing services to taxonomists for standard genome sequencing and annotation.</title>
        <authorList>
            <consortium name="The Broad Institute Genomics Platform"/>
            <consortium name="The Broad Institute Genome Sequencing Center for Infectious Disease"/>
            <person name="Wu L."/>
            <person name="Ma J."/>
        </authorList>
    </citation>
    <scope>NUCLEOTIDE SEQUENCE [LARGE SCALE GENOMIC DNA]</scope>
    <source>
        <strain evidence="5 6">JCM 14560</strain>
    </source>
</reference>
<dbReference type="Proteomes" id="UP001422759">
    <property type="component" value="Unassembled WGS sequence"/>
</dbReference>
<gene>
    <name evidence="5" type="ORF">GCM10009760_40590</name>
</gene>
<keyword evidence="3" id="KW-0804">Transcription</keyword>
<feature type="domain" description="HTH gntR-type" evidence="4">
    <location>
        <begin position="10"/>
        <end position="78"/>
    </location>
</feature>
<comment type="caution">
    <text evidence="5">The sequence shown here is derived from an EMBL/GenBank/DDBJ whole genome shotgun (WGS) entry which is preliminary data.</text>
</comment>
<keyword evidence="2" id="KW-0238">DNA-binding</keyword>
<name>A0ABN2ZVL2_9ACTN</name>
<evidence type="ECO:0000313" key="5">
    <source>
        <dbReference type="EMBL" id="GAA2148479.1"/>
    </source>
</evidence>
<dbReference type="Pfam" id="PF00392">
    <property type="entry name" value="GntR"/>
    <property type="match status" value="1"/>
</dbReference>
<keyword evidence="1" id="KW-0805">Transcription regulation</keyword>
<dbReference type="SMART" id="SM00345">
    <property type="entry name" value="HTH_GNTR"/>
    <property type="match status" value="1"/>
</dbReference>
<evidence type="ECO:0000313" key="6">
    <source>
        <dbReference type="Proteomes" id="UP001422759"/>
    </source>
</evidence>
<dbReference type="Gene3D" id="1.10.10.10">
    <property type="entry name" value="Winged helix-like DNA-binding domain superfamily/Winged helix DNA-binding domain"/>
    <property type="match status" value="1"/>
</dbReference>
<dbReference type="InterPro" id="IPR000524">
    <property type="entry name" value="Tscrpt_reg_HTH_GntR"/>
</dbReference>
<proteinExistence type="predicted"/>
<dbReference type="PROSITE" id="PS50949">
    <property type="entry name" value="HTH_GNTR"/>
    <property type="match status" value="1"/>
</dbReference>
<dbReference type="EMBL" id="BAAANT010000024">
    <property type="protein sequence ID" value="GAA2148479.1"/>
    <property type="molecule type" value="Genomic_DNA"/>
</dbReference>